<dbReference type="EMBL" id="SRLO01005671">
    <property type="protein sequence ID" value="TNN29424.1"/>
    <property type="molecule type" value="Genomic_DNA"/>
</dbReference>
<keyword evidence="3" id="KW-1185">Reference proteome</keyword>
<evidence type="ECO:0000313" key="3">
    <source>
        <dbReference type="Proteomes" id="UP000314294"/>
    </source>
</evidence>
<accession>A0A4Z2ELV9</accession>
<protein>
    <submittedName>
        <fullName evidence="2">Uncharacterized protein</fullName>
    </submittedName>
</protein>
<evidence type="ECO:0000256" key="1">
    <source>
        <dbReference type="SAM" id="MobiDB-lite"/>
    </source>
</evidence>
<sequence length="66" mass="7169">MADADVYFVQIIRGDETRGSGRYCSSCGAKPPFPGRLPCQEGGLKRAATTTATGEEEEEEEEKTQL</sequence>
<dbReference type="AlphaFoldDB" id="A0A4Z2ELV9"/>
<organism evidence="2 3">
    <name type="scientific">Liparis tanakae</name>
    <name type="common">Tanaka's snailfish</name>
    <dbReference type="NCBI Taxonomy" id="230148"/>
    <lineage>
        <taxon>Eukaryota</taxon>
        <taxon>Metazoa</taxon>
        <taxon>Chordata</taxon>
        <taxon>Craniata</taxon>
        <taxon>Vertebrata</taxon>
        <taxon>Euteleostomi</taxon>
        <taxon>Actinopterygii</taxon>
        <taxon>Neopterygii</taxon>
        <taxon>Teleostei</taxon>
        <taxon>Neoteleostei</taxon>
        <taxon>Acanthomorphata</taxon>
        <taxon>Eupercaria</taxon>
        <taxon>Perciformes</taxon>
        <taxon>Cottioidei</taxon>
        <taxon>Cottales</taxon>
        <taxon>Liparidae</taxon>
        <taxon>Liparis</taxon>
    </lineage>
</organism>
<dbReference type="Proteomes" id="UP000314294">
    <property type="component" value="Unassembled WGS sequence"/>
</dbReference>
<proteinExistence type="predicted"/>
<feature type="region of interest" description="Disordered" evidence="1">
    <location>
        <begin position="38"/>
        <end position="66"/>
    </location>
</feature>
<reference evidence="2 3" key="1">
    <citation type="submission" date="2019-03" db="EMBL/GenBank/DDBJ databases">
        <title>First draft genome of Liparis tanakae, snailfish: a comprehensive survey of snailfish specific genes.</title>
        <authorList>
            <person name="Kim W."/>
            <person name="Song I."/>
            <person name="Jeong J.-H."/>
            <person name="Kim D."/>
            <person name="Kim S."/>
            <person name="Ryu S."/>
            <person name="Song J.Y."/>
            <person name="Lee S.K."/>
        </authorList>
    </citation>
    <scope>NUCLEOTIDE SEQUENCE [LARGE SCALE GENOMIC DNA]</scope>
    <source>
        <tissue evidence="2">Muscle</tissue>
    </source>
</reference>
<evidence type="ECO:0000313" key="2">
    <source>
        <dbReference type="EMBL" id="TNN29424.1"/>
    </source>
</evidence>
<name>A0A4Z2ELV9_9TELE</name>
<feature type="compositionally biased region" description="Acidic residues" evidence="1">
    <location>
        <begin position="54"/>
        <end position="66"/>
    </location>
</feature>
<gene>
    <name evidence="2" type="ORF">EYF80_060427</name>
</gene>
<comment type="caution">
    <text evidence="2">The sequence shown here is derived from an EMBL/GenBank/DDBJ whole genome shotgun (WGS) entry which is preliminary data.</text>
</comment>